<name>A0A4D9CYH6_9STRA</name>
<dbReference type="EMBL" id="SDOX01000019">
    <property type="protein sequence ID" value="TFJ84310.1"/>
    <property type="molecule type" value="Genomic_DNA"/>
</dbReference>
<feature type="compositionally biased region" description="Basic and acidic residues" evidence="1">
    <location>
        <begin position="335"/>
        <end position="346"/>
    </location>
</feature>
<evidence type="ECO:0000256" key="1">
    <source>
        <dbReference type="SAM" id="MobiDB-lite"/>
    </source>
</evidence>
<sequence>MRGRNASPLQRMKKRLPSGTGEGGVITRHLTESKEGQMLPRTRLALISALLGIIVHPFPGEAANPKLPHTHRGMLEKYELKVPRLALDKAAVERLERGYPVKKQIQAAGRAGGRGIVVQDVHAPASVVMDRILDFDNYNKMVPNVAQCGNYAKRKLMHGDVELRTRYVLSIIGFKLEYFVRHLYRPSIRTLTWTLDYDRQSDLEDTAGYWSVVPLDKEGKVGDWSRVFYSVDLRIPAWVPQLVVNILNTQALTTATAWVKTQSERAYQTSALSGERRRPDARASGRTGSSSLADKIAKSAAESRSNIYGGGDLWEGFVQEFSDIIDTAKYASQVKERTQKREERAKSARRKKGETEAGAGPDDSRNILRVLWMTILFYGITQLWITKAERRVVKGSDILK</sequence>
<dbReference type="Proteomes" id="UP000355283">
    <property type="component" value="Unassembled WGS sequence"/>
</dbReference>
<reference evidence="2 3" key="1">
    <citation type="submission" date="2019-01" db="EMBL/GenBank/DDBJ databases">
        <title>Nuclear Genome Assembly of the Microalgal Biofuel strain Nannochloropsis salina CCMP1776.</title>
        <authorList>
            <person name="Hovde B."/>
        </authorList>
    </citation>
    <scope>NUCLEOTIDE SEQUENCE [LARGE SCALE GENOMIC DNA]</scope>
    <source>
        <strain evidence="2 3">CCMP1776</strain>
    </source>
</reference>
<feature type="compositionally biased region" description="Basic and acidic residues" evidence="1">
    <location>
        <begin position="274"/>
        <end position="283"/>
    </location>
</feature>
<dbReference type="OrthoDB" id="41924at2759"/>
<protein>
    <submittedName>
        <fullName evidence="2">Uncharacterized protein</fullName>
    </submittedName>
</protein>
<feature type="region of interest" description="Disordered" evidence="1">
    <location>
        <begin position="335"/>
        <end position="360"/>
    </location>
</feature>
<keyword evidence="3" id="KW-1185">Reference proteome</keyword>
<evidence type="ECO:0000313" key="3">
    <source>
        <dbReference type="Proteomes" id="UP000355283"/>
    </source>
</evidence>
<dbReference type="SUPFAM" id="SSF55961">
    <property type="entry name" value="Bet v1-like"/>
    <property type="match status" value="1"/>
</dbReference>
<feature type="region of interest" description="Disordered" evidence="1">
    <location>
        <begin position="1"/>
        <end position="25"/>
    </location>
</feature>
<dbReference type="AlphaFoldDB" id="A0A4D9CYH6"/>
<comment type="caution">
    <text evidence="2">The sequence shown here is derived from an EMBL/GenBank/DDBJ whole genome shotgun (WGS) entry which is preliminary data.</text>
</comment>
<accession>A0A4D9CYH6</accession>
<dbReference type="Gene3D" id="3.30.530.20">
    <property type="match status" value="1"/>
</dbReference>
<dbReference type="InterPro" id="IPR023393">
    <property type="entry name" value="START-like_dom_sf"/>
</dbReference>
<organism evidence="2 3">
    <name type="scientific">Nannochloropsis salina CCMP1776</name>
    <dbReference type="NCBI Taxonomy" id="1027361"/>
    <lineage>
        <taxon>Eukaryota</taxon>
        <taxon>Sar</taxon>
        <taxon>Stramenopiles</taxon>
        <taxon>Ochrophyta</taxon>
        <taxon>Eustigmatophyceae</taxon>
        <taxon>Eustigmatales</taxon>
        <taxon>Monodopsidaceae</taxon>
        <taxon>Microchloropsis</taxon>
        <taxon>Microchloropsis salina</taxon>
    </lineage>
</organism>
<feature type="region of interest" description="Disordered" evidence="1">
    <location>
        <begin position="269"/>
        <end position="295"/>
    </location>
</feature>
<gene>
    <name evidence="2" type="ORF">NSK_004301</name>
</gene>
<evidence type="ECO:0000313" key="2">
    <source>
        <dbReference type="EMBL" id="TFJ84310.1"/>
    </source>
</evidence>
<proteinExistence type="predicted"/>